<dbReference type="AlphaFoldDB" id="A0A5N7AZF6"/>
<dbReference type="Gene3D" id="3.40.50.12230">
    <property type="match status" value="1"/>
</dbReference>
<keyword evidence="3" id="KW-1185">Reference proteome</keyword>
<proteinExistence type="predicted"/>
<dbReference type="OrthoDB" id="10268103at2759"/>
<dbReference type="PANTHER" id="PTHR40254:SF1">
    <property type="entry name" value="BLR0577 PROTEIN"/>
    <property type="match status" value="1"/>
</dbReference>
<dbReference type="InterPro" id="IPR052189">
    <property type="entry name" value="L-asp_N-monooxygenase_NS-form"/>
</dbReference>
<protein>
    <recommendedName>
        <fullName evidence="1">Formyl transferase N-terminal domain-containing protein</fullName>
    </recommendedName>
</protein>
<gene>
    <name evidence="2" type="ORF">BDV26DRAFT_269485</name>
</gene>
<dbReference type="Gene3D" id="3.50.50.60">
    <property type="entry name" value="FAD/NAD(P)-binding domain"/>
    <property type="match status" value="1"/>
</dbReference>
<dbReference type="Proteomes" id="UP000326198">
    <property type="component" value="Unassembled WGS sequence"/>
</dbReference>
<dbReference type="InterPro" id="IPR036477">
    <property type="entry name" value="Formyl_transf_N_sf"/>
</dbReference>
<dbReference type="PANTHER" id="PTHR40254">
    <property type="entry name" value="BLR0577 PROTEIN"/>
    <property type="match status" value="1"/>
</dbReference>
<name>A0A5N7AZF6_9EURO</name>
<dbReference type="Pfam" id="PF00551">
    <property type="entry name" value="Formyl_trans_N"/>
    <property type="match status" value="1"/>
</dbReference>
<evidence type="ECO:0000259" key="1">
    <source>
        <dbReference type="Pfam" id="PF00551"/>
    </source>
</evidence>
<dbReference type="SUPFAM" id="SSF51905">
    <property type="entry name" value="FAD/NAD(P)-binding domain"/>
    <property type="match status" value="1"/>
</dbReference>
<organism evidence="2 3">
    <name type="scientific">Aspergillus bertholletiae</name>
    <dbReference type="NCBI Taxonomy" id="1226010"/>
    <lineage>
        <taxon>Eukaryota</taxon>
        <taxon>Fungi</taxon>
        <taxon>Dikarya</taxon>
        <taxon>Ascomycota</taxon>
        <taxon>Pezizomycotina</taxon>
        <taxon>Eurotiomycetes</taxon>
        <taxon>Eurotiomycetidae</taxon>
        <taxon>Eurotiales</taxon>
        <taxon>Aspergillaceae</taxon>
        <taxon>Aspergillus</taxon>
        <taxon>Aspergillus subgen. Circumdati</taxon>
    </lineage>
</organism>
<dbReference type="EMBL" id="ML736278">
    <property type="protein sequence ID" value="KAE8374696.1"/>
    <property type="molecule type" value="Genomic_DNA"/>
</dbReference>
<sequence length="636" mass="71689">MVLRLRNGTQLTAKSVVFALGNFTSVANSHLINLPGFFPGPWPTSQLKAIPADASVLVVGSRLSAVDAAIFLSEHGHQGPITFMSRSGSLPKVQGDSPPFSRRYVLHDLAKHVEETPNENLLQVTSSLMEEIFHATNGDWSWLHHDESPIKQLEHDIQAAKRGQVEWQTVLRGTAPVIERYWNRLPTQSQRLFMDKFYSPWMRYRHGMPMQNAEKVLGLMKKGQLQVVQGDRIQWDGIYKAQTSVGLLEAPYVIEATGQECQLDRIESPLVQSAVDKGLLTPHPAGGVAVEFDSLRASEGLHVIGSLTRGTHFYVSAIDRVAAHAARIADTVTGEPIARPLHIAIFLGSDLFSHLMASTLIPQLLAAGHTPFIFLPTHKASRKTTPPFGLRELAFFERELLQKHIIPYFKNEKPGDAPHMTVEQMQDAYGILVQEVPNVNSASFIDSLRQHHIDVGLSLRCYQRFKSDIIRYFAQPRRLLNLHPGILPTYRGVMTTIRAMKNREQLFGYSLHEVDENWDEGDVVDVRRHPIDYSKSMLHFMNDVYSIGAKMAADVCDNIARGKELSSIPQKAEEGSYYTFPTQDDLEGYHKDGIRLVDAESIVNVIVESFAPRERQETFRAHINKVVREWYETNRP</sequence>
<dbReference type="SUPFAM" id="SSF53328">
    <property type="entry name" value="Formyltransferase"/>
    <property type="match status" value="1"/>
</dbReference>
<accession>A0A5N7AZF6</accession>
<dbReference type="InterPro" id="IPR002376">
    <property type="entry name" value="Formyl_transf_N"/>
</dbReference>
<evidence type="ECO:0000313" key="3">
    <source>
        <dbReference type="Proteomes" id="UP000326198"/>
    </source>
</evidence>
<evidence type="ECO:0000313" key="2">
    <source>
        <dbReference type="EMBL" id="KAE8374696.1"/>
    </source>
</evidence>
<dbReference type="InterPro" id="IPR036188">
    <property type="entry name" value="FAD/NAD-bd_sf"/>
</dbReference>
<feature type="domain" description="Formyl transferase N-terminal" evidence="1">
    <location>
        <begin position="442"/>
        <end position="544"/>
    </location>
</feature>
<reference evidence="2 3" key="1">
    <citation type="submission" date="2019-04" db="EMBL/GenBank/DDBJ databases">
        <title>Friends and foes A comparative genomics studyof 23 Aspergillus species from section Flavi.</title>
        <authorList>
            <consortium name="DOE Joint Genome Institute"/>
            <person name="Kjaerbolling I."/>
            <person name="Vesth T."/>
            <person name="Frisvad J.C."/>
            <person name="Nybo J.L."/>
            <person name="Theobald S."/>
            <person name="Kildgaard S."/>
            <person name="Isbrandt T."/>
            <person name="Kuo A."/>
            <person name="Sato A."/>
            <person name="Lyhne E.K."/>
            <person name="Kogle M.E."/>
            <person name="Wiebenga A."/>
            <person name="Kun R.S."/>
            <person name="Lubbers R.J."/>
            <person name="Makela M.R."/>
            <person name="Barry K."/>
            <person name="Chovatia M."/>
            <person name="Clum A."/>
            <person name="Daum C."/>
            <person name="Haridas S."/>
            <person name="He G."/>
            <person name="LaButti K."/>
            <person name="Lipzen A."/>
            <person name="Mondo S."/>
            <person name="Riley R."/>
            <person name="Salamov A."/>
            <person name="Simmons B.A."/>
            <person name="Magnuson J.K."/>
            <person name="Henrissat B."/>
            <person name="Mortensen U.H."/>
            <person name="Larsen T.O."/>
            <person name="Devries R.P."/>
            <person name="Grigoriev I.V."/>
            <person name="Machida M."/>
            <person name="Baker S.E."/>
            <person name="Andersen M.R."/>
        </authorList>
    </citation>
    <scope>NUCLEOTIDE SEQUENCE [LARGE SCALE GENOMIC DNA]</scope>
    <source>
        <strain evidence="2 3">IBT 29228</strain>
    </source>
</reference>